<evidence type="ECO:0000256" key="1">
    <source>
        <dbReference type="SAM" id="Phobius"/>
    </source>
</evidence>
<keyword evidence="3" id="KW-1185">Reference proteome</keyword>
<keyword evidence="1" id="KW-0472">Membrane</keyword>
<dbReference type="EMBL" id="JBHTIS010000742">
    <property type="protein sequence ID" value="MFD1046655.1"/>
    <property type="molecule type" value="Genomic_DNA"/>
</dbReference>
<comment type="caution">
    <text evidence="2">The sequence shown here is derived from an EMBL/GenBank/DDBJ whole genome shotgun (WGS) entry which is preliminary data.</text>
</comment>
<feature type="transmembrane region" description="Helical" evidence="1">
    <location>
        <begin position="34"/>
        <end position="54"/>
    </location>
</feature>
<evidence type="ECO:0008006" key="4">
    <source>
        <dbReference type="Google" id="ProtNLM"/>
    </source>
</evidence>
<organism evidence="2 3">
    <name type="scientific">Kibdelosporangium lantanae</name>
    <dbReference type="NCBI Taxonomy" id="1497396"/>
    <lineage>
        <taxon>Bacteria</taxon>
        <taxon>Bacillati</taxon>
        <taxon>Actinomycetota</taxon>
        <taxon>Actinomycetes</taxon>
        <taxon>Pseudonocardiales</taxon>
        <taxon>Pseudonocardiaceae</taxon>
        <taxon>Kibdelosporangium</taxon>
    </lineage>
</organism>
<evidence type="ECO:0000313" key="2">
    <source>
        <dbReference type="EMBL" id="MFD1046655.1"/>
    </source>
</evidence>
<reference evidence="3" key="1">
    <citation type="journal article" date="2019" name="Int. J. Syst. Evol. Microbiol.">
        <title>The Global Catalogue of Microorganisms (GCM) 10K type strain sequencing project: providing services to taxonomists for standard genome sequencing and annotation.</title>
        <authorList>
            <consortium name="The Broad Institute Genomics Platform"/>
            <consortium name="The Broad Institute Genome Sequencing Center for Infectious Disease"/>
            <person name="Wu L."/>
            <person name="Ma J."/>
        </authorList>
    </citation>
    <scope>NUCLEOTIDE SEQUENCE [LARGE SCALE GENOMIC DNA]</scope>
    <source>
        <strain evidence="3">JCM 31486</strain>
    </source>
</reference>
<keyword evidence="1" id="KW-0812">Transmembrane</keyword>
<gene>
    <name evidence="2" type="ORF">ACFQ1S_14385</name>
</gene>
<dbReference type="Proteomes" id="UP001597045">
    <property type="component" value="Unassembled WGS sequence"/>
</dbReference>
<protein>
    <recommendedName>
        <fullName evidence="4">Holin</fullName>
    </recommendedName>
</protein>
<evidence type="ECO:0000313" key="3">
    <source>
        <dbReference type="Proteomes" id="UP001597045"/>
    </source>
</evidence>
<proteinExistence type="predicted"/>
<sequence>RFFTWLMVLFTAIAAALPLTIDLAEPSAVATSVINLVVGIAILSTLSGVARAAVRRPNRKP</sequence>
<feature type="non-terminal residue" evidence="2">
    <location>
        <position position="1"/>
    </location>
</feature>
<accession>A0ABW3MAG2</accession>
<keyword evidence="1" id="KW-1133">Transmembrane helix</keyword>
<name>A0ABW3MAG2_9PSEU</name>